<reference evidence="2" key="1">
    <citation type="submission" date="2018-02" db="EMBL/GenBank/DDBJ databases">
        <title>Rhizophora mucronata_Transcriptome.</title>
        <authorList>
            <person name="Meera S.P."/>
            <person name="Sreeshan A."/>
            <person name="Augustine A."/>
        </authorList>
    </citation>
    <scope>NUCLEOTIDE SEQUENCE</scope>
    <source>
        <tissue evidence="2">Leaf</tissue>
    </source>
</reference>
<name>A0A2P2PR75_RHIMU</name>
<accession>A0A2P2PR75</accession>
<evidence type="ECO:0000313" key="2">
    <source>
        <dbReference type="EMBL" id="MBX57247.1"/>
    </source>
</evidence>
<protein>
    <submittedName>
        <fullName evidence="2">Uncharacterized protein</fullName>
    </submittedName>
</protein>
<proteinExistence type="predicted"/>
<evidence type="ECO:0000256" key="1">
    <source>
        <dbReference type="SAM" id="MobiDB-lite"/>
    </source>
</evidence>
<dbReference type="EMBL" id="GGEC01076763">
    <property type="protein sequence ID" value="MBX57247.1"/>
    <property type="molecule type" value="Transcribed_RNA"/>
</dbReference>
<dbReference type="AlphaFoldDB" id="A0A2P2PR75"/>
<sequence>MPPKWKLGFPNRRLESHSLQ</sequence>
<organism evidence="2">
    <name type="scientific">Rhizophora mucronata</name>
    <name type="common">Asiatic mangrove</name>
    <dbReference type="NCBI Taxonomy" id="61149"/>
    <lineage>
        <taxon>Eukaryota</taxon>
        <taxon>Viridiplantae</taxon>
        <taxon>Streptophyta</taxon>
        <taxon>Embryophyta</taxon>
        <taxon>Tracheophyta</taxon>
        <taxon>Spermatophyta</taxon>
        <taxon>Magnoliopsida</taxon>
        <taxon>eudicotyledons</taxon>
        <taxon>Gunneridae</taxon>
        <taxon>Pentapetalae</taxon>
        <taxon>rosids</taxon>
        <taxon>fabids</taxon>
        <taxon>Malpighiales</taxon>
        <taxon>Rhizophoraceae</taxon>
        <taxon>Rhizophora</taxon>
    </lineage>
</organism>
<feature type="region of interest" description="Disordered" evidence="1">
    <location>
        <begin position="1"/>
        <end position="20"/>
    </location>
</feature>